<evidence type="ECO:0000256" key="5">
    <source>
        <dbReference type="ARBA" id="ARBA00022989"/>
    </source>
</evidence>
<sequence length="546" mass="60202">MTTTYGTIPTTGPPNLEYISRAKQRIKAGLGTRRPWKAMLNFRSLKVPGGGAAEALSRVMVNVSYFRMNYAMVALLILFVSLLWHPISLIVFLLLMAAWLFLYFLRDEPLVLLGHLVDDRLVLVAMAILTVALLLLTDATVNILVAVAVAVVVVVAHAAFRRTEDLFLGEEEEAAAAALVEQHTDTFRFRFPSARIRYKSYHRWFLPSTSSQIFPGLHHWPPDTTLRMAQPPFDPYYLYQQDDRSNINTLFVSGLPDDVKAREIHNLFRRRPGFDSCQLKYTGRANQVVAFATFFNHQSAMAALHALNFIEIGLLLSSLLVDDSHQGVKFDPQTGSVLHIELARSNSRRKRKPGGGAYVVIDKRTKGERDVQGSSSDDGDSDPDEPSESDGNHGDLSMIPSDDAAVGSGHAIHLEQHEKGSAGGLCSTLFIANLGPNCTEDELKQAFSAASGVVIQIGPVLSKLILFISRPYAGFNMVKMRSRGGMPVAFADFEVSYSSGRKWVVSLLKCALHCFANEELDQAAKVVEELQGSLLPSSDRGGMHIE</sequence>
<dbReference type="Proteomes" id="UP001374535">
    <property type="component" value="Chromosome 1"/>
</dbReference>
<reference evidence="11 12" key="1">
    <citation type="journal article" date="2023" name="Life. Sci Alliance">
        <title>Evolutionary insights into 3D genome organization and epigenetic landscape of Vigna mungo.</title>
        <authorList>
            <person name="Junaid A."/>
            <person name="Singh B."/>
            <person name="Bhatia S."/>
        </authorList>
    </citation>
    <scope>NUCLEOTIDE SEQUENCE [LARGE SCALE GENOMIC DNA]</scope>
    <source>
        <strain evidence="11">Urdbean</strain>
    </source>
</reference>
<feature type="compositionally biased region" description="Basic and acidic residues" evidence="8">
    <location>
        <begin position="361"/>
        <end position="371"/>
    </location>
</feature>
<dbReference type="Gene3D" id="3.30.70.330">
    <property type="match status" value="2"/>
</dbReference>
<dbReference type="AlphaFoldDB" id="A0AAQ3PBU6"/>
<dbReference type="InterPro" id="IPR004895">
    <property type="entry name" value="Prenylated_rab_accept_PRA1"/>
</dbReference>
<keyword evidence="4 9" id="KW-0812">Transmembrane</keyword>
<dbReference type="PROSITE" id="PS50102">
    <property type="entry name" value="RRM"/>
    <property type="match status" value="1"/>
</dbReference>
<dbReference type="PANTHER" id="PTHR19317:SF78">
    <property type="entry name" value="PRA1 FAMILY PROTEIN"/>
    <property type="match status" value="1"/>
</dbReference>
<evidence type="ECO:0000256" key="9">
    <source>
        <dbReference type="SAM" id="Phobius"/>
    </source>
</evidence>
<feature type="transmembrane region" description="Helical" evidence="9">
    <location>
        <begin position="143"/>
        <end position="160"/>
    </location>
</feature>
<dbReference type="GO" id="GO:0003723">
    <property type="term" value="F:RNA binding"/>
    <property type="evidence" value="ECO:0007669"/>
    <property type="project" value="UniProtKB-UniRule"/>
</dbReference>
<dbReference type="GO" id="GO:0005794">
    <property type="term" value="C:Golgi apparatus"/>
    <property type="evidence" value="ECO:0007669"/>
    <property type="project" value="TreeGrafter"/>
</dbReference>
<dbReference type="EMBL" id="CP144700">
    <property type="protein sequence ID" value="WVZ23663.1"/>
    <property type="molecule type" value="Genomic_DNA"/>
</dbReference>
<feature type="region of interest" description="Disordered" evidence="8">
    <location>
        <begin position="346"/>
        <end position="400"/>
    </location>
</feature>
<evidence type="ECO:0000256" key="8">
    <source>
        <dbReference type="SAM" id="MobiDB-lite"/>
    </source>
</evidence>
<gene>
    <name evidence="11" type="ORF">V8G54_002207</name>
</gene>
<accession>A0AAQ3PBU6</accession>
<dbReference type="Pfam" id="PF03208">
    <property type="entry name" value="PRA1"/>
    <property type="match status" value="1"/>
</dbReference>
<proteinExistence type="inferred from homology"/>
<organism evidence="11 12">
    <name type="scientific">Vigna mungo</name>
    <name type="common">Black gram</name>
    <name type="synonym">Phaseolus mungo</name>
    <dbReference type="NCBI Taxonomy" id="3915"/>
    <lineage>
        <taxon>Eukaryota</taxon>
        <taxon>Viridiplantae</taxon>
        <taxon>Streptophyta</taxon>
        <taxon>Embryophyta</taxon>
        <taxon>Tracheophyta</taxon>
        <taxon>Spermatophyta</taxon>
        <taxon>Magnoliopsida</taxon>
        <taxon>eudicotyledons</taxon>
        <taxon>Gunneridae</taxon>
        <taxon>Pentapetalae</taxon>
        <taxon>rosids</taxon>
        <taxon>fabids</taxon>
        <taxon>Fabales</taxon>
        <taxon>Fabaceae</taxon>
        <taxon>Papilionoideae</taxon>
        <taxon>50 kb inversion clade</taxon>
        <taxon>NPAAA clade</taxon>
        <taxon>indigoferoid/millettioid clade</taxon>
        <taxon>Phaseoleae</taxon>
        <taxon>Vigna</taxon>
    </lineage>
</organism>
<evidence type="ECO:0000259" key="10">
    <source>
        <dbReference type="PROSITE" id="PS50102"/>
    </source>
</evidence>
<keyword evidence="7" id="KW-0694">RNA-binding</keyword>
<dbReference type="InterPro" id="IPR035979">
    <property type="entry name" value="RBD_domain_sf"/>
</dbReference>
<keyword evidence="12" id="KW-1185">Reference proteome</keyword>
<evidence type="ECO:0000313" key="12">
    <source>
        <dbReference type="Proteomes" id="UP001374535"/>
    </source>
</evidence>
<feature type="transmembrane region" description="Helical" evidence="9">
    <location>
        <begin position="117"/>
        <end position="137"/>
    </location>
</feature>
<evidence type="ECO:0000256" key="3">
    <source>
        <dbReference type="ARBA" id="ARBA00006483"/>
    </source>
</evidence>
<feature type="domain" description="RRM" evidence="10">
    <location>
        <begin position="248"/>
        <end position="345"/>
    </location>
</feature>
<evidence type="ECO:0000256" key="6">
    <source>
        <dbReference type="ARBA" id="ARBA00023136"/>
    </source>
</evidence>
<evidence type="ECO:0000256" key="1">
    <source>
        <dbReference type="ARBA" id="ARBA00002501"/>
    </source>
</evidence>
<evidence type="ECO:0000256" key="2">
    <source>
        <dbReference type="ARBA" id="ARBA00004127"/>
    </source>
</evidence>
<evidence type="ECO:0000256" key="7">
    <source>
        <dbReference type="PROSITE-ProRule" id="PRU00176"/>
    </source>
</evidence>
<dbReference type="InterPro" id="IPR012677">
    <property type="entry name" value="Nucleotide-bd_a/b_plait_sf"/>
</dbReference>
<comment type="function">
    <text evidence="1">May be involved in both secretory and endocytic intracellular trafficking in the endosomal/prevacuolar compartments.</text>
</comment>
<dbReference type="PANTHER" id="PTHR19317">
    <property type="entry name" value="PRENYLATED RAB ACCEPTOR 1-RELATED"/>
    <property type="match status" value="1"/>
</dbReference>
<keyword evidence="5 9" id="KW-1133">Transmembrane helix</keyword>
<protein>
    <recommendedName>
        <fullName evidence="10">RRM domain-containing protein</fullName>
    </recommendedName>
</protein>
<dbReference type="Pfam" id="PF00076">
    <property type="entry name" value="RRM_1"/>
    <property type="match status" value="1"/>
</dbReference>
<feature type="compositionally biased region" description="Acidic residues" evidence="8">
    <location>
        <begin position="377"/>
        <end position="388"/>
    </location>
</feature>
<dbReference type="SMART" id="SM00360">
    <property type="entry name" value="RRM"/>
    <property type="match status" value="2"/>
</dbReference>
<dbReference type="GO" id="GO:0016192">
    <property type="term" value="P:vesicle-mediated transport"/>
    <property type="evidence" value="ECO:0007669"/>
    <property type="project" value="UniProtKB-ARBA"/>
</dbReference>
<name>A0AAQ3PBU6_VIGMU</name>
<comment type="subcellular location">
    <subcellularLocation>
        <location evidence="2">Endomembrane system</location>
        <topology evidence="2">Multi-pass membrane protein</topology>
    </subcellularLocation>
</comment>
<evidence type="ECO:0000313" key="11">
    <source>
        <dbReference type="EMBL" id="WVZ23663.1"/>
    </source>
</evidence>
<dbReference type="InterPro" id="IPR000504">
    <property type="entry name" value="RRM_dom"/>
</dbReference>
<evidence type="ECO:0000256" key="4">
    <source>
        <dbReference type="ARBA" id="ARBA00022692"/>
    </source>
</evidence>
<dbReference type="SUPFAM" id="SSF54928">
    <property type="entry name" value="RNA-binding domain, RBD"/>
    <property type="match status" value="1"/>
</dbReference>
<comment type="similarity">
    <text evidence="3">Belongs to the PRA1 family.</text>
</comment>
<dbReference type="GO" id="GO:0005783">
    <property type="term" value="C:endoplasmic reticulum"/>
    <property type="evidence" value="ECO:0007669"/>
    <property type="project" value="UniProtKB-ARBA"/>
</dbReference>
<keyword evidence="6 9" id="KW-0472">Membrane</keyword>